<dbReference type="EMBL" id="JBEPMU010000001">
    <property type="protein sequence ID" value="MET3651323.1"/>
    <property type="molecule type" value="Genomic_DNA"/>
</dbReference>
<dbReference type="Pfam" id="PF03843">
    <property type="entry name" value="Slp"/>
    <property type="match status" value="1"/>
</dbReference>
<dbReference type="PANTHER" id="PTHR37530:SF1">
    <property type="entry name" value="OUTER MEMBRANE PROTEIN SLP"/>
    <property type="match status" value="1"/>
</dbReference>
<feature type="chain" id="PRO_5045295672" evidence="1">
    <location>
        <begin position="27"/>
        <end position="171"/>
    </location>
</feature>
<proteinExistence type="predicted"/>
<keyword evidence="3" id="KW-1185">Reference proteome</keyword>
<keyword evidence="1" id="KW-0732">Signal</keyword>
<sequence length="171" mass="17903">MTHVTSTLLRSAIALAMLTLAACAPAPIYKPSTATVATAPNIVAQSPDRYANADVIWGGTVVQVSNFPDRSEVEIVAYPLDSSQRPKLDNNGGWGRFVAVMPGFVEPFNYPTGALITLTGRITGTRPGNVGQAAYVFPTVSVAQSHVWTASEMEAGKSNVSFGIGVGGVIH</sequence>
<dbReference type="PIRSF" id="PIRSF004982">
    <property type="entry name" value="SlP"/>
    <property type="match status" value="1"/>
</dbReference>
<feature type="signal peptide" evidence="1">
    <location>
        <begin position="1"/>
        <end position="26"/>
    </location>
</feature>
<dbReference type="RefSeq" id="WP_354012763.1">
    <property type="nucleotide sequence ID" value="NZ_JBEPMU010000001.1"/>
</dbReference>
<protein>
    <submittedName>
        <fullName evidence="2">Outer membrane lipoprotein</fullName>
    </submittedName>
</protein>
<reference evidence="2 3" key="1">
    <citation type="submission" date="2024-06" db="EMBL/GenBank/DDBJ databases">
        <title>Sorghum-associated microbial communities from plants grown in Nebraska, USA.</title>
        <authorList>
            <person name="Schachtman D."/>
        </authorList>
    </citation>
    <scope>NUCLEOTIDE SEQUENCE [LARGE SCALE GENOMIC DNA]</scope>
    <source>
        <strain evidence="2 3">1073</strain>
    </source>
</reference>
<dbReference type="PANTHER" id="PTHR37530">
    <property type="entry name" value="OUTER MEMBRANE PROTEIN SLP"/>
    <property type="match status" value="1"/>
</dbReference>
<dbReference type="Proteomes" id="UP001549184">
    <property type="component" value="Unassembled WGS sequence"/>
</dbReference>
<keyword evidence="2" id="KW-0449">Lipoprotein</keyword>
<gene>
    <name evidence="2" type="ORF">ABIC75_001025</name>
</gene>
<accession>A0ABV2JUA4</accession>
<comment type="caution">
    <text evidence="2">The sequence shown here is derived from an EMBL/GenBank/DDBJ whole genome shotgun (WGS) entry which is preliminary data.</text>
</comment>
<evidence type="ECO:0000313" key="3">
    <source>
        <dbReference type="Proteomes" id="UP001549184"/>
    </source>
</evidence>
<name>A0ABV2JUA4_9GAMM</name>
<evidence type="ECO:0000256" key="1">
    <source>
        <dbReference type="SAM" id="SignalP"/>
    </source>
</evidence>
<evidence type="ECO:0000313" key="2">
    <source>
        <dbReference type="EMBL" id="MET3651323.1"/>
    </source>
</evidence>
<organism evidence="2 3">
    <name type="scientific">Dyella japonica</name>
    <dbReference type="NCBI Taxonomy" id="231455"/>
    <lineage>
        <taxon>Bacteria</taxon>
        <taxon>Pseudomonadati</taxon>
        <taxon>Pseudomonadota</taxon>
        <taxon>Gammaproteobacteria</taxon>
        <taxon>Lysobacterales</taxon>
        <taxon>Rhodanobacteraceae</taxon>
        <taxon>Dyella</taxon>
    </lineage>
</organism>
<dbReference type="InterPro" id="IPR004658">
    <property type="entry name" value="OMP_Slp"/>
</dbReference>